<reference evidence="5" key="1">
    <citation type="submission" date="2020-10" db="EMBL/GenBank/DDBJ databases">
        <authorList>
            <person name="Gilroy R."/>
        </authorList>
    </citation>
    <scope>NUCLEOTIDE SEQUENCE</scope>
    <source>
        <strain evidence="5">ChiSjej4B22-9803</strain>
    </source>
</reference>
<dbReference type="InterPro" id="IPR039697">
    <property type="entry name" value="Alcohol_dehydrogenase_Fe"/>
</dbReference>
<evidence type="ECO:0000259" key="4">
    <source>
        <dbReference type="Pfam" id="PF25137"/>
    </source>
</evidence>
<dbReference type="Gene3D" id="1.20.1090.10">
    <property type="entry name" value="Dehydroquinate synthase-like - alpha domain"/>
    <property type="match status" value="1"/>
</dbReference>
<dbReference type="GO" id="GO:0004022">
    <property type="term" value="F:alcohol dehydrogenase (NAD+) activity"/>
    <property type="evidence" value="ECO:0007669"/>
    <property type="project" value="TreeGrafter"/>
</dbReference>
<evidence type="ECO:0000256" key="1">
    <source>
        <dbReference type="ARBA" id="ARBA00007358"/>
    </source>
</evidence>
<dbReference type="AlphaFoldDB" id="A0A9D1S6J0"/>
<dbReference type="PANTHER" id="PTHR11496:SF102">
    <property type="entry name" value="ALCOHOL DEHYDROGENASE 4"/>
    <property type="match status" value="1"/>
</dbReference>
<dbReference type="Pfam" id="PF25137">
    <property type="entry name" value="ADH_Fe_C"/>
    <property type="match status" value="1"/>
</dbReference>
<dbReference type="EMBL" id="DVND01000142">
    <property type="protein sequence ID" value="HIU48785.1"/>
    <property type="molecule type" value="Genomic_DNA"/>
</dbReference>
<name>A0A9D1S6J0_9FIRM</name>
<sequence>MNRFYNPVHTVAEAGCFNRLPEILEKMEPDNRRILVLAWSQKALEHVVFSQLQHAEQPFDMRTVVFEASNPTVEQLFQLYQETKDFSPDVIVAIGGGSVMDIGKSLCCLYGKELPDEDALRALIQSKEYGRPAARWIGVPTTAGTGSEVTCWATIWDPCKDAKRSVEHHGNYAYAALVDSQLTEGMPLSLAVSSALDAAAHAIESYWAKRTNCVSRALALQAVRLIMGHLEGLLSGASEARDAMAQGSMLAGLAFSNTKTTACHSISYPLTMHFHIPHGAAVSMLLAPVLQMNASFVEGMPELLNALGVTNAGLLKERISSFLLRSGQPAALRDWGVKQEDLPHLAELGLTKGRADNNPAEITPETIKTILESIY</sequence>
<comment type="similarity">
    <text evidence="1">Belongs to the iron-containing alcohol dehydrogenase family.</text>
</comment>
<dbReference type="PANTHER" id="PTHR11496">
    <property type="entry name" value="ALCOHOL DEHYDROGENASE"/>
    <property type="match status" value="1"/>
</dbReference>
<reference evidence="5" key="2">
    <citation type="journal article" date="2021" name="PeerJ">
        <title>Extensive microbial diversity within the chicken gut microbiome revealed by metagenomics and culture.</title>
        <authorList>
            <person name="Gilroy R."/>
            <person name="Ravi A."/>
            <person name="Getino M."/>
            <person name="Pursley I."/>
            <person name="Horton D.L."/>
            <person name="Alikhan N.F."/>
            <person name="Baker D."/>
            <person name="Gharbi K."/>
            <person name="Hall N."/>
            <person name="Watson M."/>
            <person name="Adriaenssens E.M."/>
            <person name="Foster-Nyarko E."/>
            <person name="Jarju S."/>
            <person name="Secka A."/>
            <person name="Antonio M."/>
            <person name="Oren A."/>
            <person name="Chaudhuri R.R."/>
            <person name="La Ragione R."/>
            <person name="Hildebrand F."/>
            <person name="Pallen M.J."/>
        </authorList>
    </citation>
    <scope>NUCLEOTIDE SEQUENCE</scope>
    <source>
        <strain evidence="5">ChiSjej4B22-9803</strain>
    </source>
</reference>
<keyword evidence="2" id="KW-0560">Oxidoreductase</keyword>
<feature type="domain" description="Alcohol dehydrogenase iron-type/glycerol dehydrogenase GldA" evidence="3">
    <location>
        <begin position="7"/>
        <end position="179"/>
    </location>
</feature>
<dbReference type="GO" id="GO:0017000">
    <property type="term" value="P:antibiotic biosynthetic process"/>
    <property type="evidence" value="ECO:0007669"/>
    <property type="project" value="InterPro"/>
</dbReference>
<evidence type="ECO:0000256" key="2">
    <source>
        <dbReference type="ARBA" id="ARBA00023002"/>
    </source>
</evidence>
<feature type="domain" description="Fe-containing alcohol dehydrogenase-like C-terminal" evidence="4">
    <location>
        <begin position="192"/>
        <end position="375"/>
    </location>
</feature>
<evidence type="ECO:0000313" key="5">
    <source>
        <dbReference type="EMBL" id="HIU48785.1"/>
    </source>
</evidence>
<dbReference type="Gene3D" id="3.40.50.1970">
    <property type="match status" value="1"/>
</dbReference>
<evidence type="ECO:0000313" key="6">
    <source>
        <dbReference type="Proteomes" id="UP000824111"/>
    </source>
</evidence>
<dbReference type="GO" id="GO:0046872">
    <property type="term" value="F:metal ion binding"/>
    <property type="evidence" value="ECO:0007669"/>
    <property type="project" value="InterPro"/>
</dbReference>
<protein>
    <submittedName>
        <fullName evidence="5">Phosphonoacetaldehyde reductase</fullName>
    </submittedName>
</protein>
<dbReference type="InterPro" id="IPR035873">
    <property type="entry name" value="PhpC"/>
</dbReference>
<dbReference type="InterPro" id="IPR001670">
    <property type="entry name" value="ADH_Fe/GldA"/>
</dbReference>
<dbReference type="SUPFAM" id="SSF56796">
    <property type="entry name" value="Dehydroquinate synthase-like"/>
    <property type="match status" value="1"/>
</dbReference>
<organism evidence="5 6">
    <name type="scientific">Candidatus Avimonoglobus intestinipullorum</name>
    <dbReference type="NCBI Taxonomy" id="2840699"/>
    <lineage>
        <taxon>Bacteria</taxon>
        <taxon>Bacillati</taxon>
        <taxon>Bacillota</taxon>
        <taxon>Clostridia</taxon>
        <taxon>Eubacteriales</taxon>
        <taxon>Candidatus Avimonoglobus</taxon>
    </lineage>
</organism>
<dbReference type="Pfam" id="PF00465">
    <property type="entry name" value="Fe-ADH"/>
    <property type="match status" value="1"/>
</dbReference>
<evidence type="ECO:0000259" key="3">
    <source>
        <dbReference type="Pfam" id="PF00465"/>
    </source>
</evidence>
<dbReference type="InterPro" id="IPR056798">
    <property type="entry name" value="ADH_Fe_C"/>
</dbReference>
<dbReference type="Proteomes" id="UP000824111">
    <property type="component" value="Unassembled WGS sequence"/>
</dbReference>
<accession>A0A9D1S6J0</accession>
<proteinExistence type="inferred from homology"/>
<dbReference type="CDD" id="cd08182">
    <property type="entry name" value="HEPD"/>
    <property type="match status" value="1"/>
</dbReference>
<comment type="caution">
    <text evidence="5">The sequence shown here is derived from an EMBL/GenBank/DDBJ whole genome shotgun (WGS) entry which is preliminary data.</text>
</comment>
<gene>
    <name evidence="5" type="ORF">IAB04_05430</name>
</gene>